<evidence type="ECO:0000259" key="1">
    <source>
        <dbReference type="Pfam" id="PF00148"/>
    </source>
</evidence>
<dbReference type="Proteomes" id="UP001446032">
    <property type="component" value="Unassembled WGS sequence"/>
</dbReference>
<organism evidence="2 3">
    <name type="scientific">Blautia intestinihominis</name>
    <dbReference type="NCBI Taxonomy" id="3133152"/>
    <lineage>
        <taxon>Bacteria</taxon>
        <taxon>Bacillati</taxon>
        <taxon>Bacillota</taxon>
        <taxon>Clostridia</taxon>
        <taxon>Lachnospirales</taxon>
        <taxon>Lachnospiraceae</taxon>
        <taxon>Blautia</taxon>
    </lineage>
</organism>
<protein>
    <submittedName>
        <fullName evidence="2">Nitrogenase component 1</fullName>
    </submittedName>
</protein>
<proteinExistence type="predicted"/>
<dbReference type="EMBL" id="JBBMEI010000003">
    <property type="protein sequence ID" value="MEQ2357061.1"/>
    <property type="molecule type" value="Genomic_DNA"/>
</dbReference>
<dbReference type="InterPro" id="IPR000510">
    <property type="entry name" value="Nase/OxRdtase_comp1"/>
</dbReference>
<comment type="caution">
    <text evidence="2">The sequence shown here is derived from an EMBL/GenBank/DDBJ whole genome shotgun (WGS) entry which is preliminary data.</text>
</comment>
<feature type="domain" description="Nitrogenase/oxidoreductase component 1" evidence="1">
    <location>
        <begin position="107"/>
        <end position="368"/>
    </location>
</feature>
<evidence type="ECO:0000313" key="2">
    <source>
        <dbReference type="EMBL" id="MEQ2357061.1"/>
    </source>
</evidence>
<sequence>MLKRVGGEINPEGAVITIGEADFPVPFPLGLEFNSPAHGNWNIVHTGMLMPEAIQIYVCADNCMRGVVLTAAEMNAADRFSFVTVEEENLLNGNLEDVTIEGVTDILNKLEKKPKAVLLFTVCLHHFLGCDLDRVYEELGTRFPEIVFVRCFMDPIMQKHGLTPDQKLRKAMYDPLITKEPDPLTVTLVGSDFVLDESSDIKRLLRSTGHTLRELPACKTWAEYQQLGSAEIFVSCYPPAKYGAAMLTERLNRTHLYLPGSFDYEEIKEEIRNLIKELQAGWSREDTSNTKCADITSEEIEAFCQREITLCEDSINHAKSIIGGTPVVLDYLYHPRPLGLAKLLLEHGFHVTTVYLDSISPEEKPAFDWLKLHHPDLELRATIQTKMRVLPRGTEGKVLAIGQKAAWFSGSRNFVNMVQGGGLWGFDGIRGTMELMTEAFLEEKDPEDLIVRKGWGCESCI</sequence>
<dbReference type="SUPFAM" id="SSF53807">
    <property type="entry name" value="Helical backbone' metal receptor"/>
    <property type="match status" value="1"/>
</dbReference>
<accession>A0ABV1AI53</accession>
<reference evidence="2 3" key="1">
    <citation type="submission" date="2024-03" db="EMBL/GenBank/DDBJ databases">
        <title>Human intestinal bacterial collection.</title>
        <authorList>
            <person name="Pauvert C."/>
            <person name="Hitch T.C.A."/>
            <person name="Clavel T."/>
        </authorList>
    </citation>
    <scope>NUCLEOTIDE SEQUENCE [LARGE SCALE GENOMIC DNA]</scope>
    <source>
        <strain evidence="2 3">CLA-AA-H95</strain>
    </source>
</reference>
<name>A0ABV1AI53_9FIRM</name>
<gene>
    <name evidence="2" type="ORF">WMO75_01670</name>
</gene>
<evidence type="ECO:0000313" key="3">
    <source>
        <dbReference type="Proteomes" id="UP001446032"/>
    </source>
</evidence>
<dbReference type="Pfam" id="PF00148">
    <property type="entry name" value="Oxidored_nitro"/>
    <property type="match status" value="1"/>
</dbReference>
<keyword evidence="3" id="KW-1185">Reference proteome</keyword>
<dbReference type="RefSeq" id="WP_349077514.1">
    <property type="nucleotide sequence ID" value="NZ_JBBMEI010000003.1"/>
</dbReference>